<dbReference type="RefSeq" id="WP_248154625.1">
    <property type="nucleotide sequence ID" value="NZ_JAKZAJ010000001.1"/>
</dbReference>
<evidence type="ECO:0000313" key="4">
    <source>
        <dbReference type="Proteomes" id="UP001596055"/>
    </source>
</evidence>
<evidence type="ECO:0000256" key="1">
    <source>
        <dbReference type="ARBA" id="ARBA00022898"/>
    </source>
</evidence>
<dbReference type="Pfam" id="PF01041">
    <property type="entry name" value="DegT_DnrJ_EryC1"/>
    <property type="match status" value="1"/>
</dbReference>
<evidence type="ECO:0000313" key="3">
    <source>
        <dbReference type="EMBL" id="MFC5544427.1"/>
    </source>
</evidence>
<dbReference type="InterPro" id="IPR015421">
    <property type="entry name" value="PyrdxlP-dep_Trfase_major"/>
</dbReference>
<dbReference type="SUPFAM" id="SSF53383">
    <property type="entry name" value="PLP-dependent transferases"/>
    <property type="match status" value="1"/>
</dbReference>
<dbReference type="Proteomes" id="UP001596055">
    <property type="component" value="Unassembled WGS sequence"/>
</dbReference>
<dbReference type="PIRSF" id="PIRSF000390">
    <property type="entry name" value="PLP_StrS"/>
    <property type="match status" value="1"/>
</dbReference>
<dbReference type="GO" id="GO:0008483">
    <property type="term" value="F:transaminase activity"/>
    <property type="evidence" value="ECO:0007669"/>
    <property type="project" value="UniProtKB-KW"/>
</dbReference>
<proteinExistence type="inferred from homology"/>
<dbReference type="NCBIfam" id="TIGR04181">
    <property type="entry name" value="NHT_00031"/>
    <property type="match status" value="1"/>
</dbReference>
<dbReference type="InterPro" id="IPR000653">
    <property type="entry name" value="DegT/StrS_aminotransferase"/>
</dbReference>
<dbReference type="PANTHER" id="PTHR30244">
    <property type="entry name" value="TRANSAMINASE"/>
    <property type="match status" value="1"/>
</dbReference>
<keyword evidence="3" id="KW-0808">Transferase</keyword>
<dbReference type="CDD" id="cd00616">
    <property type="entry name" value="AHBA_syn"/>
    <property type="match status" value="1"/>
</dbReference>
<sequence length="383" mass="42077">MSDIAESLVEFVRDHYQSNEFIPLHAPVFRGNEKRYVADTISSTFVSSVGEFVSQFERDVAGYTGSEAAVATVNGTAALHICLKLAGVGQGDLVLTQALTFVATCNAIHYCNAEPVFIDVSRSTLGMCPDSLAVWLEKRATFSEKGACIERESGKRISACLPMHTFGHPCDLDRLVAVCKKWGIPLVEDAAESLGSFYKGRHTGTFGMSAAISFNGNKIITTGGGGMILSDLQTAARAKHLTTTAKKAHAYEYVHDEVGFNYRLPNINAALGVAQMQELQSFLEEKRALAERYRAFFSGSGFEFVDEPAECTSNFWLNAVLCPSREDREQLLKETNESGVMSRPVWQLMKDLPMYQRCMSDGLKNSRYIADRLVNLPSSVKSG</sequence>
<name>A0ABW0RK32_9GAMM</name>
<dbReference type="Gene3D" id="3.40.640.10">
    <property type="entry name" value="Type I PLP-dependent aspartate aminotransferase-like (Major domain)"/>
    <property type="match status" value="1"/>
</dbReference>
<evidence type="ECO:0000256" key="2">
    <source>
        <dbReference type="RuleBase" id="RU004508"/>
    </source>
</evidence>
<dbReference type="Gene3D" id="3.90.1150.10">
    <property type="entry name" value="Aspartate Aminotransferase, domain 1"/>
    <property type="match status" value="1"/>
</dbReference>
<gene>
    <name evidence="3" type="ORF">ACFPQA_05175</name>
</gene>
<dbReference type="EMBL" id="JBHSNL010000001">
    <property type="protein sequence ID" value="MFC5544427.1"/>
    <property type="molecule type" value="Genomic_DNA"/>
</dbReference>
<accession>A0ABW0RK32</accession>
<reference evidence="4" key="1">
    <citation type="journal article" date="2019" name="Int. J. Syst. Evol. Microbiol.">
        <title>The Global Catalogue of Microorganisms (GCM) 10K type strain sequencing project: providing services to taxonomists for standard genome sequencing and annotation.</title>
        <authorList>
            <consortium name="The Broad Institute Genomics Platform"/>
            <consortium name="The Broad Institute Genome Sequencing Center for Infectious Disease"/>
            <person name="Wu L."/>
            <person name="Ma J."/>
        </authorList>
    </citation>
    <scope>NUCLEOTIDE SEQUENCE [LARGE SCALE GENOMIC DNA]</scope>
    <source>
        <strain evidence="4">CGMCC 4.1799</strain>
    </source>
</reference>
<comment type="caution">
    <text evidence="3">The sequence shown here is derived from an EMBL/GenBank/DDBJ whole genome shotgun (WGS) entry which is preliminary data.</text>
</comment>
<dbReference type="PANTHER" id="PTHR30244:SF30">
    <property type="entry name" value="BLR5990 PROTEIN"/>
    <property type="match status" value="1"/>
</dbReference>
<protein>
    <submittedName>
        <fullName evidence="3">LegC family aminotransferase</fullName>
    </submittedName>
</protein>
<dbReference type="InterPro" id="IPR015424">
    <property type="entry name" value="PyrdxlP-dep_Trfase"/>
</dbReference>
<dbReference type="InterPro" id="IPR026385">
    <property type="entry name" value="LegC-like"/>
</dbReference>
<keyword evidence="1 2" id="KW-0663">Pyridoxal phosphate</keyword>
<organism evidence="3 4">
    <name type="scientific">Marinobacter koreensis</name>
    <dbReference type="NCBI Taxonomy" id="335974"/>
    <lineage>
        <taxon>Bacteria</taxon>
        <taxon>Pseudomonadati</taxon>
        <taxon>Pseudomonadota</taxon>
        <taxon>Gammaproteobacteria</taxon>
        <taxon>Pseudomonadales</taxon>
        <taxon>Marinobacteraceae</taxon>
        <taxon>Marinobacter</taxon>
    </lineage>
</organism>
<dbReference type="InterPro" id="IPR015422">
    <property type="entry name" value="PyrdxlP-dep_Trfase_small"/>
</dbReference>
<keyword evidence="4" id="KW-1185">Reference proteome</keyword>
<comment type="similarity">
    <text evidence="2">Belongs to the DegT/DnrJ/EryC1 family.</text>
</comment>
<keyword evidence="3" id="KW-0032">Aminotransferase</keyword>